<accession>A0A067DS49</accession>
<reference evidence="2 3" key="1">
    <citation type="submission" date="2014-04" db="EMBL/GenBank/DDBJ databases">
        <authorList>
            <consortium name="International Citrus Genome Consortium"/>
            <person name="Gmitter F."/>
            <person name="Chen C."/>
            <person name="Farmerie W."/>
            <person name="Harkins T."/>
            <person name="Desany B."/>
            <person name="Mohiuddin M."/>
            <person name="Kodira C."/>
            <person name="Borodovsky M."/>
            <person name="Lomsadze A."/>
            <person name="Burns P."/>
            <person name="Jenkins J."/>
            <person name="Prochnik S."/>
            <person name="Shu S."/>
            <person name="Chapman J."/>
            <person name="Pitluck S."/>
            <person name="Schmutz J."/>
            <person name="Rokhsar D."/>
        </authorList>
    </citation>
    <scope>NUCLEOTIDE SEQUENCE</scope>
</reference>
<proteinExistence type="predicted"/>
<name>A0A067DS49_CITSI</name>
<keyword evidence="3" id="KW-1185">Reference proteome</keyword>
<dbReference type="EMBL" id="KK785550">
    <property type="protein sequence ID" value="KDO41857.1"/>
    <property type="molecule type" value="Genomic_DNA"/>
</dbReference>
<feature type="transmembrane region" description="Helical" evidence="1">
    <location>
        <begin position="36"/>
        <end position="55"/>
    </location>
</feature>
<keyword evidence="1" id="KW-1133">Transmembrane helix</keyword>
<dbReference type="Proteomes" id="UP000027120">
    <property type="component" value="Unassembled WGS sequence"/>
</dbReference>
<evidence type="ECO:0000313" key="3">
    <source>
        <dbReference type="Proteomes" id="UP000027120"/>
    </source>
</evidence>
<keyword evidence="1" id="KW-0472">Membrane</keyword>
<dbReference type="AlphaFoldDB" id="A0A067DS49"/>
<keyword evidence="1" id="KW-0812">Transmembrane</keyword>
<sequence length="83" mass="9771">MAVKSLQLKRRHTFLISNKSLCTKFSINYMVTKSLIILKFFVTLFYFACTEYLFWLTCLIRRNSFPSVSIGASTYRNRALLLM</sequence>
<organism evidence="2 3">
    <name type="scientific">Citrus sinensis</name>
    <name type="common">Sweet orange</name>
    <name type="synonym">Citrus aurantium var. sinensis</name>
    <dbReference type="NCBI Taxonomy" id="2711"/>
    <lineage>
        <taxon>Eukaryota</taxon>
        <taxon>Viridiplantae</taxon>
        <taxon>Streptophyta</taxon>
        <taxon>Embryophyta</taxon>
        <taxon>Tracheophyta</taxon>
        <taxon>Spermatophyta</taxon>
        <taxon>Magnoliopsida</taxon>
        <taxon>eudicotyledons</taxon>
        <taxon>Gunneridae</taxon>
        <taxon>Pentapetalae</taxon>
        <taxon>rosids</taxon>
        <taxon>malvids</taxon>
        <taxon>Sapindales</taxon>
        <taxon>Rutaceae</taxon>
        <taxon>Aurantioideae</taxon>
        <taxon>Citrus</taxon>
    </lineage>
</organism>
<evidence type="ECO:0000256" key="1">
    <source>
        <dbReference type="SAM" id="Phobius"/>
    </source>
</evidence>
<feature type="non-terminal residue" evidence="2">
    <location>
        <position position="83"/>
    </location>
</feature>
<dbReference type="SMR" id="A0A067DS49"/>
<evidence type="ECO:0000313" key="2">
    <source>
        <dbReference type="EMBL" id="KDO41857.1"/>
    </source>
</evidence>
<gene>
    <name evidence="2" type="ORF">CISIN_1g045931mg</name>
</gene>
<protein>
    <submittedName>
        <fullName evidence="2">Uncharacterized protein</fullName>
    </submittedName>
</protein>